<keyword evidence="2" id="KW-1185">Reference proteome</keyword>
<evidence type="ECO:0000313" key="1">
    <source>
        <dbReference type="EMBL" id="SHG85154.1"/>
    </source>
</evidence>
<dbReference type="Proteomes" id="UP000199758">
    <property type="component" value="Unassembled WGS sequence"/>
</dbReference>
<dbReference type="AlphaFoldDB" id="A0A1M5N6G5"/>
<gene>
    <name evidence="1" type="ORF">SAMN04488068_1656</name>
</gene>
<reference evidence="1 2" key="1">
    <citation type="submission" date="2016-11" db="EMBL/GenBank/DDBJ databases">
        <authorList>
            <person name="Jaros S."/>
            <person name="Januszkiewicz K."/>
            <person name="Wedrychowicz H."/>
        </authorList>
    </citation>
    <scope>NUCLEOTIDE SEQUENCE [LARGE SCALE GENOMIC DNA]</scope>
    <source>
        <strain evidence="1 2">CGMCC 1.7049</strain>
    </source>
</reference>
<name>A0A1M5N6G5_9GAMM</name>
<dbReference type="OrthoDB" id="547265at2"/>
<organism evidence="1 2">
    <name type="scientific">Hydrocarboniphaga daqingensis</name>
    <dbReference type="NCBI Taxonomy" id="490188"/>
    <lineage>
        <taxon>Bacteria</taxon>
        <taxon>Pseudomonadati</taxon>
        <taxon>Pseudomonadota</taxon>
        <taxon>Gammaproteobacteria</taxon>
        <taxon>Nevskiales</taxon>
        <taxon>Nevskiaceae</taxon>
        <taxon>Hydrocarboniphaga</taxon>
    </lineage>
</organism>
<dbReference type="EMBL" id="FQWZ01000003">
    <property type="protein sequence ID" value="SHG85154.1"/>
    <property type="molecule type" value="Genomic_DNA"/>
</dbReference>
<dbReference type="SUPFAM" id="SSF52540">
    <property type="entry name" value="P-loop containing nucleoside triphosphate hydrolases"/>
    <property type="match status" value="1"/>
</dbReference>
<protein>
    <submittedName>
        <fullName evidence="1">Uncharacterized protein</fullName>
    </submittedName>
</protein>
<dbReference type="STRING" id="490188.SAMN04488068_1656"/>
<sequence length="486" mass="52386">MIYLHIGPHKTGTSTLQAWLAAHRALLLSAGYCYPGTEENHHVLGRQAIVAARKGLVPPSLVAYLRETDRAVNGIISTEHLDALDEGTVKAIRGWFGDRDVTVVIYARAPWDRSASMLGEHLKRLNRTRWGRDWDDVADDALPGLAGRSSLPSMLGTWSKVFGKPSIKLRVLDRARLVGGDLIADFIDAIGAADNPALMAHRSISVQNEMPGIDQLRILRCASEIVAPGDKPPRELRRADKQVNKHVGGLLLRASKSLAIDHGRASLLSAPEVRRYQAAAAAPHQAIARQWLGLGDEALFSEPDWTRLPAESFDWNIRLVPHAALAQLVIESTIAALDQTTPLARDALQRLAPLDDQRRIPAAAAAWMSAVRCSGIADRLALQANAVIGACLCIGLAWPRVMGGAATASSETPACAITDVIAAWRVAAPLQSDVALQRVGSIDKPGPRKLIALAIQSILAAGGGRDAIDAHWRRVYSSARQFSKSS</sequence>
<evidence type="ECO:0000313" key="2">
    <source>
        <dbReference type="Proteomes" id="UP000199758"/>
    </source>
</evidence>
<proteinExistence type="predicted"/>
<accession>A0A1M5N6G5</accession>
<dbReference type="RefSeq" id="WP_072896387.1">
    <property type="nucleotide sequence ID" value="NZ_FQWZ01000003.1"/>
</dbReference>
<dbReference type="Gene3D" id="3.40.50.300">
    <property type="entry name" value="P-loop containing nucleotide triphosphate hydrolases"/>
    <property type="match status" value="1"/>
</dbReference>
<dbReference type="InterPro" id="IPR027417">
    <property type="entry name" value="P-loop_NTPase"/>
</dbReference>